<proteinExistence type="predicted"/>
<dbReference type="GO" id="GO:0031683">
    <property type="term" value="F:G-protein beta/gamma-subunit complex binding"/>
    <property type="evidence" value="ECO:0007669"/>
    <property type="project" value="InterPro"/>
</dbReference>
<evidence type="ECO:0000256" key="2">
    <source>
        <dbReference type="ARBA" id="ARBA00023134"/>
    </source>
</evidence>
<dbReference type="GO" id="GO:0007186">
    <property type="term" value="P:G protein-coupled receptor signaling pathway"/>
    <property type="evidence" value="ECO:0007669"/>
    <property type="project" value="InterPro"/>
</dbReference>
<evidence type="ECO:0000256" key="6">
    <source>
        <dbReference type="SAM" id="MobiDB-lite"/>
    </source>
</evidence>
<organism evidence="7 8">
    <name type="scientific">Clathrus columnatus</name>
    <dbReference type="NCBI Taxonomy" id="1419009"/>
    <lineage>
        <taxon>Eukaryota</taxon>
        <taxon>Fungi</taxon>
        <taxon>Dikarya</taxon>
        <taxon>Basidiomycota</taxon>
        <taxon>Agaricomycotina</taxon>
        <taxon>Agaricomycetes</taxon>
        <taxon>Phallomycetidae</taxon>
        <taxon>Phallales</taxon>
        <taxon>Clathraceae</taxon>
        <taxon>Clathrus</taxon>
    </lineage>
</organism>
<feature type="binding site" evidence="4">
    <location>
        <begin position="72"/>
        <end position="77"/>
    </location>
    <ligand>
        <name>GTP</name>
        <dbReference type="ChEBI" id="CHEBI:37565"/>
    </ligand>
</feature>
<evidence type="ECO:0000313" key="7">
    <source>
        <dbReference type="EMBL" id="GJJ06492.1"/>
    </source>
</evidence>
<keyword evidence="1 4" id="KW-0547">Nucleotide-binding</keyword>
<feature type="binding site" evidence="5">
    <location>
        <position position="76"/>
    </location>
    <ligand>
        <name>Mg(2+)</name>
        <dbReference type="ChEBI" id="CHEBI:18420"/>
    </ligand>
</feature>
<comment type="caution">
    <text evidence="7">The sequence shown here is derived from an EMBL/GenBank/DDBJ whole genome shotgun (WGS) entry which is preliminary data.</text>
</comment>
<dbReference type="Proteomes" id="UP001050691">
    <property type="component" value="Unassembled WGS sequence"/>
</dbReference>
<name>A0AAV4ZZB9_9AGAM</name>
<reference evidence="7" key="1">
    <citation type="submission" date="2021-10" db="EMBL/GenBank/DDBJ databases">
        <title>De novo Genome Assembly of Clathrus columnatus (Basidiomycota, Fungi) Using Illumina and Nanopore Sequence Data.</title>
        <authorList>
            <person name="Ogiso-Tanaka E."/>
            <person name="Itagaki H."/>
            <person name="Hosoya T."/>
            <person name="Hosaka K."/>
        </authorList>
    </citation>
    <scope>NUCLEOTIDE SEQUENCE</scope>
    <source>
        <strain evidence="7">MO-923</strain>
    </source>
</reference>
<feature type="region of interest" description="Disordered" evidence="6">
    <location>
        <begin position="137"/>
        <end position="159"/>
    </location>
</feature>
<feature type="compositionally biased region" description="Low complexity" evidence="6">
    <location>
        <begin position="143"/>
        <end position="152"/>
    </location>
</feature>
<dbReference type="GO" id="GO:0005525">
    <property type="term" value="F:GTP binding"/>
    <property type="evidence" value="ECO:0007669"/>
    <property type="project" value="UniProtKB-KW"/>
</dbReference>
<dbReference type="InterPro" id="IPR027417">
    <property type="entry name" value="P-loop_NTPase"/>
</dbReference>
<dbReference type="Pfam" id="PF00503">
    <property type="entry name" value="G-alpha"/>
    <property type="match status" value="1"/>
</dbReference>
<keyword evidence="5" id="KW-0460">Magnesium</keyword>
<sequence length="300" mass="33606">MPRRPTSPDPLSVAIQPPADETPQQRTARQQAEVEAARISGEIDAQIESDREKLKKRAVKQEVKVVLLGQAESGKSTLRKQFQLQWASRTLDAERATWRPIVALNIIRGLSSLFDQLEAAFEQGVYSPSLSPTFRSDQEYPYSSRSSSPGSSAQDHSHYSSLSLAGPLDPATSIARDELFYYRDALHPLIAMEDALLSSISGMVRAVGGIYLRSDWQATFPRNHQDHPLSKSSNNQKGKIESRDMDTIQAVQALLAQSRDYIRGVWNHSYLPALLKSRVIKLEDSTALCDYFHLSLNFFM</sequence>
<keyword evidence="5" id="KW-0479">Metal-binding</keyword>
<evidence type="ECO:0000256" key="4">
    <source>
        <dbReference type="PIRSR" id="PIRSR601019-1"/>
    </source>
</evidence>
<keyword evidence="8" id="KW-1185">Reference proteome</keyword>
<protein>
    <submittedName>
        <fullName evidence="7">Uncharacterized protein</fullName>
    </submittedName>
</protein>
<evidence type="ECO:0000256" key="1">
    <source>
        <dbReference type="ARBA" id="ARBA00022741"/>
    </source>
</evidence>
<keyword evidence="3" id="KW-0807">Transducer</keyword>
<dbReference type="GO" id="GO:0046872">
    <property type="term" value="F:metal ion binding"/>
    <property type="evidence" value="ECO:0007669"/>
    <property type="project" value="UniProtKB-KW"/>
</dbReference>
<evidence type="ECO:0000256" key="5">
    <source>
        <dbReference type="PIRSR" id="PIRSR601019-2"/>
    </source>
</evidence>
<accession>A0AAV4ZZB9</accession>
<gene>
    <name evidence="7" type="ORF">Clacol_000684</name>
</gene>
<dbReference type="AlphaFoldDB" id="A0AAV4ZZB9"/>
<feature type="region of interest" description="Disordered" evidence="6">
    <location>
        <begin position="1"/>
        <end position="35"/>
    </location>
</feature>
<dbReference type="SUPFAM" id="SSF52540">
    <property type="entry name" value="P-loop containing nucleoside triphosphate hydrolases"/>
    <property type="match status" value="1"/>
</dbReference>
<dbReference type="Gene3D" id="3.40.50.300">
    <property type="entry name" value="P-loop containing nucleotide triphosphate hydrolases"/>
    <property type="match status" value="1"/>
</dbReference>
<dbReference type="GO" id="GO:0003924">
    <property type="term" value="F:GTPase activity"/>
    <property type="evidence" value="ECO:0007669"/>
    <property type="project" value="InterPro"/>
</dbReference>
<dbReference type="EMBL" id="BPWL01000001">
    <property type="protein sequence ID" value="GJJ06492.1"/>
    <property type="molecule type" value="Genomic_DNA"/>
</dbReference>
<evidence type="ECO:0000256" key="3">
    <source>
        <dbReference type="ARBA" id="ARBA00023224"/>
    </source>
</evidence>
<dbReference type="InterPro" id="IPR001019">
    <property type="entry name" value="Gprotein_alpha_su"/>
</dbReference>
<evidence type="ECO:0000313" key="8">
    <source>
        <dbReference type="Proteomes" id="UP001050691"/>
    </source>
</evidence>
<keyword evidence="2 4" id="KW-0342">GTP-binding</keyword>